<dbReference type="AlphaFoldDB" id="A0A427YSN8"/>
<evidence type="ECO:0000313" key="3">
    <source>
        <dbReference type="EMBL" id="RSH94031.1"/>
    </source>
</evidence>
<evidence type="ECO:0000313" key="4">
    <source>
        <dbReference type="Proteomes" id="UP000279259"/>
    </source>
</evidence>
<dbReference type="PANTHER" id="PTHR13847">
    <property type="entry name" value="SARCOSINE DEHYDROGENASE-RELATED"/>
    <property type="match status" value="1"/>
</dbReference>
<keyword evidence="4" id="KW-1185">Reference proteome</keyword>
<dbReference type="SUPFAM" id="SSF51905">
    <property type="entry name" value="FAD/NAD(P)-binding domain"/>
    <property type="match status" value="1"/>
</dbReference>
<sequence>MSHTPPKNIVIIGGGIVGVSTAYFLSKHPNLLSTMSFDLHKKLADDFGGKENWGYRAVDTLSVETDATTKSKKSPPVPWLPHHVVSSRTLGTVASTAQVHPGKFTKFFSEKFLSQPNTSLLLGTATALASSNGSVESVLVSPRDGGAETVVPADAVVIAAGPWTGKLAIDLLGKDIGGKLGVEGHRAHSIVLKTKEELTPHCLFTSMTMEDGSMAEPECYTRPDGTTYICGAGDNEPLPATAAEIAPSPSAIAKLYKQAASLSPVFDPANGATTQAEQACYLPIPDRGRPLIGKVRGLDGVYVGSGLSCWGITQGPGTGLCLAELLVDGKVTSADITKLAP</sequence>
<reference evidence="3 4" key="1">
    <citation type="submission" date="2018-11" db="EMBL/GenBank/DDBJ databases">
        <title>Genome sequence of Saitozyma podzolica DSM 27192.</title>
        <authorList>
            <person name="Aliyu H."/>
            <person name="Gorte O."/>
            <person name="Ochsenreither K."/>
        </authorList>
    </citation>
    <scope>NUCLEOTIDE SEQUENCE [LARGE SCALE GENOMIC DNA]</scope>
    <source>
        <strain evidence="3 4">DSM 27192</strain>
    </source>
</reference>
<dbReference type="GO" id="GO:0042147">
    <property type="term" value="P:retrograde transport, endosome to Golgi"/>
    <property type="evidence" value="ECO:0007669"/>
    <property type="project" value="TreeGrafter"/>
</dbReference>
<dbReference type="Proteomes" id="UP000279259">
    <property type="component" value="Unassembled WGS sequence"/>
</dbReference>
<name>A0A427YSN8_9TREE</name>
<gene>
    <name evidence="3" type="ORF">EHS25_006685</name>
</gene>
<dbReference type="InterPro" id="IPR036188">
    <property type="entry name" value="FAD/NAD-bd_sf"/>
</dbReference>
<dbReference type="GO" id="GO:0005829">
    <property type="term" value="C:cytosol"/>
    <property type="evidence" value="ECO:0007669"/>
    <property type="project" value="GOC"/>
</dbReference>
<dbReference type="Gene3D" id="3.50.50.60">
    <property type="entry name" value="FAD/NAD(P)-binding domain"/>
    <property type="match status" value="2"/>
</dbReference>
<proteinExistence type="predicted"/>
<keyword evidence="1" id="KW-1133">Transmembrane helix</keyword>
<dbReference type="OrthoDB" id="498204at2759"/>
<dbReference type="STRING" id="1890683.A0A427YSN8"/>
<comment type="caution">
    <text evidence="3">The sequence shown here is derived from an EMBL/GenBank/DDBJ whole genome shotgun (WGS) entry which is preliminary data.</text>
</comment>
<organism evidence="3 4">
    <name type="scientific">Saitozyma podzolica</name>
    <dbReference type="NCBI Taxonomy" id="1890683"/>
    <lineage>
        <taxon>Eukaryota</taxon>
        <taxon>Fungi</taxon>
        <taxon>Dikarya</taxon>
        <taxon>Basidiomycota</taxon>
        <taxon>Agaricomycotina</taxon>
        <taxon>Tremellomycetes</taxon>
        <taxon>Tremellales</taxon>
        <taxon>Trimorphomycetaceae</taxon>
        <taxon>Saitozyma</taxon>
    </lineage>
</organism>
<feature type="domain" description="FAD dependent oxidoreductase" evidence="2">
    <location>
        <begin position="94"/>
        <end position="325"/>
    </location>
</feature>
<dbReference type="Pfam" id="PF01266">
    <property type="entry name" value="DAO"/>
    <property type="match status" value="1"/>
</dbReference>
<dbReference type="Gene3D" id="3.30.9.10">
    <property type="entry name" value="D-Amino Acid Oxidase, subunit A, domain 2"/>
    <property type="match status" value="1"/>
</dbReference>
<keyword evidence="1" id="KW-0472">Membrane</keyword>
<dbReference type="EMBL" id="RSCD01000003">
    <property type="protein sequence ID" value="RSH94031.1"/>
    <property type="molecule type" value="Genomic_DNA"/>
</dbReference>
<evidence type="ECO:0000256" key="1">
    <source>
        <dbReference type="SAM" id="Phobius"/>
    </source>
</evidence>
<dbReference type="PANTHER" id="PTHR13847:SF150">
    <property type="entry name" value="OXIDOREDUCTASE TDA3-RELATED"/>
    <property type="match status" value="1"/>
</dbReference>
<dbReference type="InterPro" id="IPR006076">
    <property type="entry name" value="FAD-dep_OxRdtase"/>
</dbReference>
<protein>
    <recommendedName>
        <fullName evidence="2">FAD dependent oxidoreductase domain-containing protein</fullName>
    </recommendedName>
</protein>
<accession>A0A427YSN8</accession>
<evidence type="ECO:0000259" key="2">
    <source>
        <dbReference type="Pfam" id="PF01266"/>
    </source>
</evidence>
<feature type="transmembrane region" description="Helical" evidence="1">
    <location>
        <begin position="6"/>
        <end position="25"/>
    </location>
</feature>
<dbReference type="GO" id="GO:0005770">
    <property type="term" value="C:late endosome"/>
    <property type="evidence" value="ECO:0007669"/>
    <property type="project" value="TreeGrafter"/>
</dbReference>
<keyword evidence="1" id="KW-0812">Transmembrane</keyword>